<dbReference type="Pfam" id="PF01406">
    <property type="entry name" value="tRNA-synt_1e"/>
    <property type="match status" value="1"/>
</dbReference>
<dbReference type="GO" id="GO:0006423">
    <property type="term" value="P:cysteinyl-tRNA aminoacylation"/>
    <property type="evidence" value="ECO:0007669"/>
    <property type="project" value="InterPro"/>
</dbReference>
<keyword evidence="12" id="KW-0648">Protein biosynthesis</keyword>
<dbReference type="GO" id="GO:0005524">
    <property type="term" value="F:ATP binding"/>
    <property type="evidence" value="ECO:0007669"/>
    <property type="project" value="UniProtKB-KW"/>
</dbReference>
<dbReference type="EMBL" id="LNQE01000919">
    <property type="protein sequence ID" value="KUG23140.1"/>
    <property type="molecule type" value="Genomic_DNA"/>
</dbReference>
<dbReference type="EC" id="6.1.1.16" evidence="4"/>
<feature type="domain" description="Cysteinyl-tRNA synthetase class Ia DALR" evidence="15">
    <location>
        <begin position="361"/>
        <end position="430"/>
    </location>
</feature>
<evidence type="ECO:0000256" key="12">
    <source>
        <dbReference type="ARBA" id="ARBA00022917"/>
    </source>
</evidence>
<dbReference type="CDD" id="cd00672">
    <property type="entry name" value="CysRS_core"/>
    <property type="match status" value="1"/>
</dbReference>
<evidence type="ECO:0000256" key="13">
    <source>
        <dbReference type="ARBA" id="ARBA00023146"/>
    </source>
</evidence>
<dbReference type="PRINTS" id="PR00983">
    <property type="entry name" value="TRNASYNTHCYS"/>
</dbReference>
<dbReference type="Gene3D" id="3.40.50.620">
    <property type="entry name" value="HUPs"/>
    <property type="match status" value="1"/>
</dbReference>
<keyword evidence="10" id="KW-0862">Zinc</keyword>
<dbReference type="SUPFAM" id="SSF52374">
    <property type="entry name" value="Nucleotidylyl transferase"/>
    <property type="match status" value="1"/>
</dbReference>
<keyword evidence="11" id="KW-0067">ATP-binding</keyword>
<evidence type="ECO:0000256" key="1">
    <source>
        <dbReference type="ARBA" id="ARBA00001947"/>
    </source>
</evidence>
<keyword evidence="7 16" id="KW-0436">Ligase</keyword>
<keyword evidence="8" id="KW-0479">Metal-binding</keyword>
<keyword evidence="13 16" id="KW-0030">Aminoacyl-tRNA synthetase</keyword>
<evidence type="ECO:0000256" key="7">
    <source>
        <dbReference type="ARBA" id="ARBA00022598"/>
    </source>
</evidence>
<comment type="caution">
    <text evidence="16">The sequence shown here is derived from an EMBL/GenBank/DDBJ whole genome shotgun (WGS) entry which is preliminary data.</text>
</comment>
<dbReference type="SUPFAM" id="SSF47323">
    <property type="entry name" value="Anticodon-binding domain of a subclass of class I aminoacyl-tRNA synthetases"/>
    <property type="match status" value="1"/>
</dbReference>
<dbReference type="InterPro" id="IPR009080">
    <property type="entry name" value="tRNAsynth_Ia_anticodon-bd"/>
</dbReference>
<dbReference type="FunFam" id="3.40.50.620:FF:000009">
    <property type="entry name" value="Cysteine--tRNA ligase"/>
    <property type="match status" value="1"/>
</dbReference>
<accession>A0A0W8FQU2</accession>
<evidence type="ECO:0000256" key="4">
    <source>
        <dbReference type="ARBA" id="ARBA00012832"/>
    </source>
</evidence>
<evidence type="ECO:0000256" key="6">
    <source>
        <dbReference type="ARBA" id="ARBA00022490"/>
    </source>
</evidence>
<evidence type="ECO:0000256" key="3">
    <source>
        <dbReference type="ARBA" id="ARBA00005594"/>
    </source>
</evidence>
<dbReference type="InterPro" id="IPR015803">
    <property type="entry name" value="Cys-tRNA-ligase"/>
</dbReference>
<organism evidence="16">
    <name type="scientific">hydrocarbon metagenome</name>
    <dbReference type="NCBI Taxonomy" id="938273"/>
    <lineage>
        <taxon>unclassified sequences</taxon>
        <taxon>metagenomes</taxon>
        <taxon>ecological metagenomes</taxon>
    </lineage>
</organism>
<evidence type="ECO:0000256" key="10">
    <source>
        <dbReference type="ARBA" id="ARBA00022833"/>
    </source>
</evidence>
<dbReference type="GO" id="GO:0005829">
    <property type="term" value="C:cytosol"/>
    <property type="evidence" value="ECO:0007669"/>
    <property type="project" value="TreeGrafter"/>
</dbReference>
<evidence type="ECO:0000256" key="9">
    <source>
        <dbReference type="ARBA" id="ARBA00022741"/>
    </source>
</evidence>
<dbReference type="InterPro" id="IPR015273">
    <property type="entry name" value="Cys-tRNA-synt_Ia_DALR"/>
</dbReference>
<keyword evidence="6" id="KW-0963">Cytoplasm</keyword>
<dbReference type="Gene3D" id="1.20.120.1910">
    <property type="entry name" value="Cysteine-tRNA ligase, C-terminal anti-codon recognition domain"/>
    <property type="match status" value="1"/>
</dbReference>
<dbReference type="GO" id="GO:0004817">
    <property type="term" value="F:cysteine-tRNA ligase activity"/>
    <property type="evidence" value="ECO:0007669"/>
    <property type="project" value="UniProtKB-EC"/>
</dbReference>
<reference evidence="16" key="1">
    <citation type="journal article" date="2015" name="Proc. Natl. Acad. Sci. U.S.A.">
        <title>Networks of energetic and metabolic interactions define dynamics in microbial communities.</title>
        <authorList>
            <person name="Embree M."/>
            <person name="Liu J.K."/>
            <person name="Al-Bassam M.M."/>
            <person name="Zengler K."/>
        </authorList>
    </citation>
    <scope>NUCLEOTIDE SEQUENCE</scope>
</reference>
<name>A0A0W8FQU2_9ZZZZ</name>
<evidence type="ECO:0000259" key="15">
    <source>
        <dbReference type="SMART" id="SM00840"/>
    </source>
</evidence>
<evidence type="ECO:0000256" key="8">
    <source>
        <dbReference type="ARBA" id="ARBA00022723"/>
    </source>
</evidence>
<dbReference type="InterPro" id="IPR014729">
    <property type="entry name" value="Rossmann-like_a/b/a_fold"/>
</dbReference>
<evidence type="ECO:0000256" key="2">
    <source>
        <dbReference type="ARBA" id="ARBA00004496"/>
    </source>
</evidence>
<comment type="cofactor">
    <cofactor evidence="1">
        <name>Zn(2+)</name>
        <dbReference type="ChEBI" id="CHEBI:29105"/>
    </cofactor>
</comment>
<dbReference type="GO" id="GO:0046872">
    <property type="term" value="F:metal ion binding"/>
    <property type="evidence" value="ECO:0007669"/>
    <property type="project" value="UniProtKB-KW"/>
</dbReference>
<protein>
    <recommendedName>
        <fullName evidence="5">Cysteine--tRNA ligase</fullName>
        <ecNumber evidence="4">6.1.1.16</ecNumber>
    </recommendedName>
    <alternativeName>
        <fullName evidence="14">Cysteinyl-tRNA synthetase</fullName>
    </alternativeName>
</protein>
<dbReference type="AlphaFoldDB" id="A0A0W8FQU2"/>
<dbReference type="NCBIfam" id="TIGR00435">
    <property type="entry name" value="cysS"/>
    <property type="match status" value="1"/>
</dbReference>
<evidence type="ECO:0000256" key="5">
    <source>
        <dbReference type="ARBA" id="ARBA00014738"/>
    </source>
</evidence>
<comment type="similarity">
    <text evidence="3">Belongs to the class-I aminoacyl-tRNA synthetase family.</text>
</comment>
<comment type="subcellular location">
    <subcellularLocation>
        <location evidence="2">Cytoplasm</location>
    </subcellularLocation>
</comment>
<dbReference type="InterPro" id="IPR032678">
    <property type="entry name" value="tRNA-synt_1_cat_dom"/>
</dbReference>
<dbReference type="PANTHER" id="PTHR10890">
    <property type="entry name" value="CYSTEINYL-TRNA SYNTHETASE"/>
    <property type="match status" value="1"/>
</dbReference>
<evidence type="ECO:0000313" key="16">
    <source>
        <dbReference type="EMBL" id="KUG23140.1"/>
    </source>
</evidence>
<dbReference type="SMART" id="SM00840">
    <property type="entry name" value="DALR_2"/>
    <property type="match status" value="1"/>
</dbReference>
<dbReference type="Pfam" id="PF09190">
    <property type="entry name" value="DALR_2"/>
    <property type="match status" value="1"/>
</dbReference>
<dbReference type="InterPro" id="IPR024909">
    <property type="entry name" value="Cys-tRNA/MSH_ligase"/>
</dbReference>
<dbReference type="InterPro" id="IPR056411">
    <property type="entry name" value="CysS_C"/>
</dbReference>
<dbReference type="HAMAP" id="MF_00041">
    <property type="entry name" value="Cys_tRNA_synth"/>
    <property type="match status" value="1"/>
</dbReference>
<sequence length="493" mass="55760">MSQKIFNTATRKKEVFQPIKEGTVGIYVCGITTYDVCHVGHARAAIVFDVVVRHLRARGYKVTYVKNFTDVDDKIIERANKEGVSIAEISDRYIKAHDDDMAALGVQTPTVTPRATEHMDDIIALINVLEKQGYAYSVDGDVYFSISNYGKYGGLSGRNLEEMVAGARVDINDKKKNPLDFVLWKKSKEGEPFWESPWGQGRPGWHIECSAMSRRYLGETFDIHGGGEDLIFPHHENETAQSQAATGKPLAKYWIHNGFVKIDSEKMSKSLGNIFPVREIIKNYHPEVLRLFILQSHYRSPVDYSESSLTEARAGLIRCYTTLKIIKEVLDKLSADTAKAGNKHSEKKDDYIGKLNKLVDKFDAAMDDDFNTAQALGNVFDMVRLANNFIVDEKHMPDYIKAEILAEAKKVFNHFGAVLGIFQSDADQFFVSDKETELRKRGLDIEKIEDLIKQRQAARSQKDWAKADALRQELGRLHIILKDSADGTSWIIE</sequence>
<keyword evidence="9" id="KW-0547">Nucleotide-binding</keyword>
<proteinExistence type="inferred from homology"/>
<dbReference type="Pfam" id="PF23493">
    <property type="entry name" value="CysS_C"/>
    <property type="match status" value="1"/>
</dbReference>
<evidence type="ECO:0000256" key="14">
    <source>
        <dbReference type="ARBA" id="ARBA00031499"/>
    </source>
</evidence>
<dbReference type="PANTHER" id="PTHR10890:SF3">
    <property type="entry name" value="CYSTEINE--TRNA LIGASE, CYTOPLASMIC"/>
    <property type="match status" value="1"/>
</dbReference>
<evidence type="ECO:0000256" key="11">
    <source>
        <dbReference type="ARBA" id="ARBA00022840"/>
    </source>
</evidence>
<gene>
    <name evidence="16" type="ORF">ASZ90_007067</name>
</gene>